<organism evidence="12 13">
    <name type="scientific">Paragonimus westermani</name>
    <dbReference type="NCBI Taxonomy" id="34504"/>
    <lineage>
        <taxon>Eukaryota</taxon>
        <taxon>Metazoa</taxon>
        <taxon>Spiralia</taxon>
        <taxon>Lophotrochozoa</taxon>
        <taxon>Platyhelminthes</taxon>
        <taxon>Trematoda</taxon>
        <taxon>Digenea</taxon>
        <taxon>Plagiorchiida</taxon>
        <taxon>Troglotremata</taxon>
        <taxon>Troglotrematidae</taxon>
        <taxon>Paragonimus</taxon>
    </lineage>
</organism>
<evidence type="ECO:0000313" key="12">
    <source>
        <dbReference type="EMBL" id="KAA3681203.1"/>
    </source>
</evidence>
<keyword evidence="4" id="KW-0328">Glycosyltransferase</keyword>
<evidence type="ECO:0000256" key="6">
    <source>
        <dbReference type="ARBA" id="ARBA00023918"/>
    </source>
</evidence>
<comment type="catalytic activity">
    <reaction evidence="9">
        <text>guanosine + phosphate = alpha-D-ribose 1-phosphate + guanine</text>
        <dbReference type="Rhea" id="RHEA:13233"/>
        <dbReference type="ChEBI" id="CHEBI:16235"/>
        <dbReference type="ChEBI" id="CHEBI:16750"/>
        <dbReference type="ChEBI" id="CHEBI:43474"/>
        <dbReference type="ChEBI" id="CHEBI:57720"/>
        <dbReference type="EC" id="2.4.2.1"/>
    </reaction>
</comment>
<proteinExistence type="inferred from homology"/>
<evidence type="ECO:0000256" key="3">
    <source>
        <dbReference type="ARBA" id="ARBA00011886"/>
    </source>
</evidence>
<gene>
    <name evidence="12" type="ORF">DEA37_0009823</name>
</gene>
<dbReference type="SUPFAM" id="SSF53167">
    <property type="entry name" value="Purine and uridine phosphorylases"/>
    <property type="match status" value="1"/>
</dbReference>
<dbReference type="GO" id="GO:0005737">
    <property type="term" value="C:cytoplasm"/>
    <property type="evidence" value="ECO:0007669"/>
    <property type="project" value="TreeGrafter"/>
</dbReference>
<feature type="domain" description="Nucleoside phosphorylase" evidence="11">
    <location>
        <begin position="34"/>
        <end position="208"/>
    </location>
</feature>
<reference evidence="12 13" key="1">
    <citation type="journal article" date="2019" name="Gigascience">
        <title>Whole-genome sequence of the oriental lung fluke Paragonimus westermani.</title>
        <authorList>
            <person name="Oey H."/>
            <person name="Zakrzewski M."/>
            <person name="Narain K."/>
            <person name="Devi K.R."/>
            <person name="Agatsuma T."/>
            <person name="Nawaratna S."/>
            <person name="Gobert G.N."/>
            <person name="Jones M.K."/>
            <person name="Ragan M.A."/>
            <person name="McManus D.P."/>
            <person name="Krause L."/>
        </authorList>
    </citation>
    <scope>NUCLEOTIDE SEQUENCE [LARGE SCALE GENOMIC DNA]</scope>
    <source>
        <strain evidence="12 13">IND2009</strain>
    </source>
</reference>
<keyword evidence="5" id="KW-0808">Transferase</keyword>
<dbReference type="PANTHER" id="PTHR11904:SF9">
    <property type="entry name" value="PURINE NUCLEOSIDE PHOSPHORYLASE-RELATED"/>
    <property type="match status" value="1"/>
</dbReference>
<accession>A0A5J4P052</accession>
<evidence type="ECO:0000256" key="10">
    <source>
        <dbReference type="ARBA" id="ARBA00031036"/>
    </source>
</evidence>
<comment type="catalytic activity">
    <reaction evidence="6">
        <text>inosine + phosphate = alpha-D-ribose 1-phosphate + hypoxanthine</text>
        <dbReference type="Rhea" id="RHEA:27646"/>
        <dbReference type="ChEBI" id="CHEBI:17368"/>
        <dbReference type="ChEBI" id="CHEBI:17596"/>
        <dbReference type="ChEBI" id="CHEBI:43474"/>
        <dbReference type="ChEBI" id="CHEBI:57720"/>
        <dbReference type="EC" id="2.4.2.1"/>
    </reaction>
</comment>
<dbReference type="GO" id="GO:0009116">
    <property type="term" value="P:nucleoside metabolic process"/>
    <property type="evidence" value="ECO:0007669"/>
    <property type="project" value="InterPro"/>
</dbReference>
<dbReference type="AlphaFoldDB" id="A0A5J4P052"/>
<protein>
    <recommendedName>
        <fullName evidence="3">purine-nucleoside phosphorylase</fullName>
        <ecNumber evidence="3">2.4.2.1</ecNumber>
    </recommendedName>
    <alternativeName>
        <fullName evidence="10">Inosine-guanosine phosphorylase</fullName>
    </alternativeName>
</protein>
<evidence type="ECO:0000256" key="5">
    <source>
        <dbReference type="ARBA" id="ARBA00022679"/>
    </source>
</evidence>
<dbReference type="PANTHER" id="PTHR11904">
    <property type="entry name" value="METHYLTHIOADENOSINE/PURINE NUCLEOSIDE PHOSPHORYLASE"/>
    <property type="match status" value="1"/>
</dbReference>
<dbReference type="EC" id="2.4.2.1" evidence="3"/>
<comment type="catalytic activity">
    <reaction evidence="7">
        <text>2'-deoxyguanosine + phosphate = 2-deoxy-alpha-D-ribose 1-phosphate + guanine</text>
        <dbReference type="Rhea" id="RHEA:27738"/>
        <dbReference type="ChEBI" id="CHEBI:16235"/>
        <dbReference type="ChEBI" id="CHEBI:17172"/>
        <dbReference type="ChEBI" id="CHEBI:43474"/>
        <dbReference type="ChEBI" id="CHEBI:57259"/>
        <dbReference type="EC" id="2.4.2.1"/>
    </reaction>
</comment>
<dbReference type="Proteomes" id="UP000324629">
    <property type="component" value="Unassembled WGS sequence"/>
</dbReference>
<evidence type="ECO:0000259" key="11">
    <source>
        <dbReference type="Pfam" id="PF01048"/>
    </source>
</evidence>
<comment type="pathway">
    <text evidence="1">Purine metabolism; purine nucleoside salvage.</text>
</comment>
<evidence type="ECO:0000313" key="13">
    <source>
        <dbReference type="Proteomes" id="UP000324629"/>
    </source>
</evidence>
<evidence type="ECO:0000256" key="1">
    <source>
        <dbReference type="ARBA" id="ARBA00005058"/>
    </source>
</evidence>
<dbReference type="CDD" id="cd09009">
    <property type="entry name" value="PNP-EcPNPII_like"/>
    <property type="match status" value="1"/>
</dbReference>
<comment type="catalytic activity">
    <reaction evidence="8">
        <text>2'-deoxyinosine + phosphate = 2-deoxy-alpha-D-ribose 1-phosphate + hypoxanthine</text>
        <dbReference type="Rhea" id="RHEA:27750"/>
        <dbReference type="ChEBI" id="CHEBI:17368"/>
        <dbReference type="ChEBI" id="CHEBI:28997"/>
        <dbReference type="ChEBI" id="CHEBI:43474"/>
        <dbReference type="ChEBI" id="CHEBI:57259"/>
        <dbReference type="EC" id="2.4.2.1"/>
    </reaction>
</comment>
<evidence type="ECO:0000256" key="8">
    <source>
        <dbReference type="ARBA" id="ARBA00023950"/>
    </source>
</evidence>
<keyword evidence="13" id="KW-1185">Reference proteome</keyword>
<dbReference type="UniPathway" id="UPA00606"/>
<dbReference type="EMBL" id="QNGE01000255">
    <property type="protein sequence ID" value="KAA3681203.1"/>
    <property type="molecule type" value="Genomic_DNA"/>
</dbReference>
<evidence type="ECO:0000256" key="4">
    <source>
        <dbReference type="ARBA" id="ARBA00022676"/>
    </source>
</evidence>
<comment type="caution">
    <text evidence="12">The sequence shown here is derived from an EMBL/GenBank/DDBJ whole genome shotgun (WGS) entry which is preliminary data.</text>
</comment>
<dbReference type="InterPro" id="IPR011268">
    <property type="entry name" value="Purine_phosphorylase"/>
</dbReference>
<sequence length="221" mass="24022">MIILRPKSLCCSHEAIQKTADFIKERITLKPTIIIPIRVMKMLGVEALLVSNAAGGLNRKLKLGDMVIIKDHISLPGLALKNVLIGPNDEHFGTRFVPTSNAYDVKLRLAFQAVAQQQGHSRIVHEGIYGHVGGPTYESPAENRMLISMGADVVGMSTVPEVVVARHAGIRVFAVSLVTNISVLSEDSTEKANHEEVLQTAATRTAILGNLFTELIARIEN</sequence>
<dbReference type="Pfam" id="PF01048">
    <property type="entry name" value="PNP_UDP_1"/>
    <property type="match status" value="1"/>
</dbReference>
<dbReference type="InterPro" id="IPR000845">
    <property type="entry name" value="Nucleoside_phosphorylase_d"/>
</dbReference>
<evidence type="ECO:0000256" key="2">
    <source>
        <dbReference type="ARBA" id="ARBA00006751"/>
    </source>
</evidence>
<name>A0A5J4P052_9TREM</name>
<dbReference type="GO" id="GO:0004731">
    <property type="term" value="F:purine-nucleoside phosphorylase activity"/>
    <property type="evidence" value="ECO:0007669"/>
    <property type="project" value="UniProtKB-EC"/>
</dbReference>
<evidence type="ECO:0000256" key="7">
    <source>
        <dbReference type="ARBA" id="ARBA00023929"/>
    </source>
</evidence>
<comment type="similarity">
    <text evidence="2">Belongs to the PNP/MTAP phosphorylase family.</text>
</comment>
<evidence type="ECO:0000256" key="9">
    <source>
        <dbReference type="ARBA" id="ARBA00023970"/>
    </source>
</evidence>
<dbReference type="Gene3D" id="3.40.50.1580">
    <property type="entry name" value="Nucleoside phosphorylase domain"/>
    <property type="match status" value="1"/>
</dbReference>
<dbReference type="NCBIfam" id="TIGR01697">
    <property type="entry name" value="PNPH-PUNA-XAPA"/>
    <property type="match status" value="1"/>
</dbReference>
<dbReference type="InterPro" id="IPR035994">
    <property type="entry name" value="Nucleoside_phosphorylase_sf"/>
</dbReference>